<feature type="DNA-binding region" description="H-T-H motif" evidence="5">
    <location>
        <begin position="24"/>
        <end position="43"/>
    </location>
</feature>
<dbReference type="Pfam" id="PF00440">
    <property type="entry name" value="TetR_N"/>
    <property type="match status" value="1"/>
</dbReference>
<dbReference type="Pfam" id="PF13977">
    <property type="entry name" value="TetR_C_6"/>
    <property type="match status" value="1"/>
</dbReference>
<gene>
    <name evidence="7" type="ORF">D7044_18725</name>
</gene>
<evidence type="ECO:0000256" key="3">
    <source>
        <dbReference type="ARBA" id="ARBA00023125"/>
    </source>
</evidence>
<dbReference type="GO" id="GO:0003700">
    <property type="term" value="F:DNA-binding transcription factor activity"/>
    <property type="evidence" value="ECO:0007669"/>
    <property type="project" value="TreeGrafter"/>
</dbReference>
<proteinExistence type="predicted"/>
<dbReference type="InterPro" id="IPR039538">
    <property type="entry name" value="BetI_C"/>
</dbReference>
<dbReference type="InterPro" id="IPR009057">
    <property type="entry name" value="Homeodomain-like_sf"/>
</dbReference>
<evidence type="ECO:0000259" key="6">
    <source>
        <dbReference type="PROSITE" id="PS50977"/>
    </source>
</evidence>
<evidence type="ECO:0000313" key="8">
    <source>
        <dbReference type="Proteomes" id="UP000275865"/>
    </source>
</evidence>
<organism evidence="7 8">
    <name type="scientific">Micromonospora musae</name>
    <dbReference type="NCBI Taxonomy" id="1894970"/>
    <lineage>
        <taxon>Bacteria</taxon>
        <taxon>Bacillati</taxon>
        <taxon>Actinomycetota</taxon>
        <taxon>Actinomycetes</taxon>
        <taxon>Micromonosporales</taxon>
        <taxon>Micromonosporaceae</taxon>
        <taxon>Micromonospora</taxon>
    </lineage>
</organism>
<feature type="domain" description="HTH tetR-type" evidence="6">
    <location>
        <begin position="1"/>
        <end position="61"/>
    </location>
</feature>
<keyword evidence="4" id="KW-0804">Transcription</keyword>
<dbReference type="InterPro" id="IPR050109">
    <property type="entry name" value="HTH-type_TetR-like_transc_reg"/>
</dbReference>
<name>A0A3A9Y1C9_9ACTN</name>
<dbReference type="InterPro" id="IPR001647">
    <property type="entry name" value="HTH_TetR"/>
</dbReference>
<dbReference type="PANTHER" id="PTHR30055">
    <property type="entry name" value="HTH-TYPE TRANSCRIPTIONAL REGULATOR RUTR"/>
    <property type="match status" value="1"/>
</dbReference>
<keyword evidence="1" id="KW-0678">Repressor</keyword>
<dbReference type="InterPro" id="IPR036271">
    <property type="entry name" value="Tet_transcr_reg_TetR-rel_C_sf"/>
</dbReference>
<evidence type="ECO:0000256" key="5">
    <source>
        <dbReference type="PROSITE-ProRule" id="PRU00335"/>
    </source>
</evidence>
<comment type="caution">
    <text evidence="7">The sequence shown here is derived from an EMBL/GenBank/DDBJ whole genome shotgun (WGS) entry which is preliminary data.</text>
</comment>
<dbReference type="SUPFAM" id="SSF46689">
    <property type="entry name" value="Homeodomain-like"/>
    <property type="match status" value="1"/>
</dbReference>
<evidence type="ECO:0000313" key="7">
    <source>
        <dbReference type="EMBL" id="RKN30463.1"/>
    </source>
</evidence>
<protein>
    <submittedName>
        <fullName evidence="7">TetR/AcrR family transcriptional regulator</fullName>
    </submittedName>
</protein>
<dbReference type="PROSITE" id="PS50977">
    <property type="entry name" value="HTH_TETR_2"/>
    <property type="match status" value="1"/>
</dbReference>
<sequence length="188" mass="20032">MGHRDQLLAGARQCLYERGYARTTARDIVAASGTNLASIGYHFGSKDALLTAAMIEAMNEWGDTLGRTMEVDQSLPPLERLRSVCDQVAASIQENRALWSASVEVFTQTDHQPELRERIASAFEAGRPAFAAMLGVDPESSPGTARAVGSLVLMLISGLTVQWLLDPEHAPSGAELATAVRALLPAGG</sequence>
<reference evidence="7 8" key="1">
    <citation type="submission" date="2018-09" db="EMBL/GenBank/DDBJ databases">
        <title>Micromonospora sp. nov. MS1-9, isolated from a root of Musa sp.</title>
        <authorList>
            <person name="Kuncharoen N."/>
            <person name="Kudo T."/>
            <person name="Ohkuma M."/>
            <person name="Yuki M."/>
            <person name="Tanasupawat S."/>
        </authorList>
    </citation>
    <scope>NUCLEOTIDE SEQUENCE [LARGE SCALE GENOMIC DNA]</scope>
    <source>
        <strain evidence="7 8">MS1-9</strain>
    </source>
</reference>
<dbReference type="PRINTS" id="PR00455">
    <property type="entry name" value="HTHTETR"/>
</dbReference>
<dbReference type="AlphaFoldDB" id="A0A3A9Y1C9"/>
<dbReference type="EMBL" id="RAZT01000009">
    <property type="protein sequence ID" value="RKN30463.1"/>
    <property type="molecule type" value="Genomic_DNA"/>
</dbReference>
<dbReference type="RefSeq" id="WP_120689683.1">
    <property type="nucleotide sequence ID" value="NZ_RAZT01000009.1"/>
</dbReference>
<evidence type="ECO:0000256" key="2">
    <source>
        <dbReference type="ARBA" id="ARBA00023015"/>
    </source>
</evidence>
<dbReference type="Proteomes" id="UP000275865">
    <property type="component" value="Unassembled WGS sequence"/>
</dbReference>
<evidence type="ECO:0000256" key="1">
    <source>
        <dbReference type="ARBA" id="ARBA00022491"/>
    </source>
</evidence>
<dbReference type="Gene3D" id="1.10.357.10">
    <property type="entry name" value="Tetracycline Repressor, domain 2"/>
    <property type="match status" value="1"/>
</dbReference>
<evidence type="ECO:0000256" key="4">
    <source>
        <dbReference type="ARBA" id="ARBA00023163"/>
    </source>
</evidence>
<dbReference type="SUPFAM" id="SSF48498">
    <property type="entry name" value="Tetracyclin repressor-like, C-terminal domain"/>
    <property type="match status" value="1"/>
</dbReference>
<accession>A0A3A9Y1C9</accession>
<keyword evidence="2" id="KW-0805">Transcription regulation</keyword>
<dbReference type="PANTHER" id="PTHR30055:SF219">
    <property type="entry name" value="TRANSCRIPTIONAL REGULATORY PROTEIN"/>
    <property type="match status" value="1"/>
</dbReference>
<keyword evidence="3 5" id="KW-0238">DNA-binding</keyword>
<dbReference type="GO" id="GO:0000976">
    <property type="term" value="F:transcription cis-regulatory region binding"/>
    <property type="evidence" value="ECO:0007669"/>
    <property type="project" value="TreeGrafter"/>
</dbReference>